<dbReference type="Proteomes" id="UP000254107">
    <property type="component" value="Unassembled WGS sequence"/>
</dbReference>
<sequence>MTFKYTALACSLAAALALTACGNDDKATTATDNATPATSER</sequence>
<organism evidence="2 3">
    <name type="scientific">Moraxella lacunata</name>
    <dbReference type="NCBI Taxonomy" id="477"/>
    <lineage>
        <taxon>Bacteria</taxon>
        <taxon>Pseudomonadati</taxon>
        <taxon>Pseudomonadota</taxon>
        <taxon>Gammaproteobacteria</taxon>
        <taxon>Moraxellales</taxon>
        <taxon>Moraxellaceae</taxon>
        <taxon>Moraxella</taxon>
    </lineage>
</organism>
<dbReference type="EMBL" id="UGQC01000001">
    <property type="protein sequence ID" value="STY99631.1"/>
    <property type="molecule type" value="Genomic_DNA"/>
</dbReference>
<evidence type="ECO:0000313" key="2">
    <source>
        <dbReference type="EMBL" id="STY99631.1"/>
    </source>
</evidence>
<protein>
    <submittedName>
        <fullName evidence="2">Uncharacterized protein</fullName>
    </submittedName>
</protein>
<keyword evidence="1" id="KW-0732">Signal</keyword>
<dbReference type="RefSeq" id="WP_267284237.1">
    <property type="nucleotide sequence ID" value="NZ_UGQC01000001.1"/>
</dbReference>
<accession>A0A378QG25</accession>
<name>A0A378QG25_MORLA</name>
<reference evidence="2 3" key="1">
    <citation type="submission" date="2018-06" db="EMBL/GenBank/DDBJ databases">
        <authorList>
            <consortium name="Pathogen Informatics"/>
            <person name="Doyle S."/>
        </authorList>
    </citation>
    <scope>NUCLEOTIDE SEQUENCE [LARGE SCALE GENOMIC DNA]</scope>
    <source>
        <strain evidence="2 3">NCTC7911</strain>
    </source>
</reference>
<evidence type="ECO:0000256" key="1">
    <source>
        <dbReference type="SAM" id="SignalP"/>
    </source>
</evidence>
<keyword evidence="3" id="KW-1185">Reference proteome</keyword>
<proteinExistence type="predicted"/>
<gene>
    <name evidence="2" type="ORF">NCTC7911_01009</name>
</gene>
<dbReference type="AlphaFoldDB" id="A0A378QG25"/>
<feature type="signal peptide" evidence="1">
    <location>
        <begin position="1"/>
        <end position="20"/>
    </location>
</feature>
<dbReference type="PROSITE" id="PS51257">
    <property type="entry name" value="PROKAR_LIPOPROTEIN"/>
    <property type="match status" value="1"/>
</dbReference>
<dbReference type="GeneID" id="302271780"/>
<evidence type="ECO:0000313" key="3">
    <source>
        <dbReference type="Proteomes" id="UP000254107"/>
    </source>
</evidence>
<feature type="chain" id="PRO_5016961845" evidence="1">
    <location>
        <begin position="21"/>
        <end position="41"/>
    </location>
</feature>